<dbReference type="AlphaFoldDB" id="A0A7S1PQX5"/>
<gene>
    <name evidence="1" type="ORF">ACAT0790_LOCUS4303</name>
</gene>
<reference evidence="1" key="1">
    <citation type="submission" date="2021-01" db="EMBL/GenBank/DDBJ databases">
        <authorList>
            <person name="Corre E."/>
            <person name="Pelletier E."/>
            <person name="Niang G."/>
            <person name="Scheremetjew M."/>
            <person name="Finn R."/>
            <person name="Kale V."/>
            <person name="Holt S."/>
            <person name="Cochrane G."/>
            <person name="Meng A."/>
            <person name="Brown T."/>
            <person name="Cohen L."/>
        </authorList>
    </citation>
    <scope>NUCLEOTIDE SEQUENCE</scope>
    <source>
        <strain evidence="1">OF101</strain>
    </source>
</reference>
<proteinExistence type="predicted"/>
<evidence type="ECO:0000313" key="1">
    <source>
        <dbReference type="EMBL" id="CAD9094324.1"/>
    </source>
</evidence>
<name>A0A7S1PQX5_ALECA</name>
<dbReference type="EMBL" id="HBGE01007082">
    <property type="protein sequence ID" value="CAD9094324.1"/>
    <property type="molecule type" value="Transcribed_RNA"/>
</dbReference>
<protein>
    <submittedName>
        <fullName evidence="1">Uncharacterized protein</fullName>
    </submittedName>
</protein>
<organism evidence="1">
    <name type="scientific">Alexandrium catenella</name>
    <name type="common">Red tide dinoflagellate</name>
    <name type="synonym">Gonyaulax catenella</name>
    <dbReference type="NCBI Taxonomy" id="2925"/>
    <lineage>
        <taxon>Eukaryota</taxon>
        <taxon>Sar</taxon>
        <taxon>Alveolata</taxon>
        <taxon>Dinophyceae</taxon>
        <taxon>Gonyaulacales</taxon>
        <taxon>Pyrocystaceae</taxon>
        <taxon>Alexandrium</taxon>
    </lineage>
</organism>
<accession>A0A7S1PQX5</accession>
<sequence length="205" mass="22174">MASLRHEKGALEGKVAALKDQLKQPCQGGLRAKRTQLAQQKDELSGFDAQIAACAQKRGEVEQTLATAQERFDSLKALSRYGLSMEEQDLAQAAEALSEEAYGRFQCFADSEHFVEPEQPPSSTSEDLSKLPANLLEVFQNMLKEQRELFLLQLKADKERGKAAAGSVCGSDAGESYTLLPDNVGAAERFAIFSGASSARSSGEP</sequence>